<reference evidence="12 13" key="1">
    <citation type="submission" date="2019-02" db="EMBL/GenBank/DDBJ databases">
        <authorList>
            <person name="Manzano-Marin A."/>
            <person name="Manzano-Marin A."/>
        </authorList>
    </citation>
    <scope>NUCLEOTIDE SEQUENCE [LARGE SCALE GENOMIC DNA]</scope>
    <source>
        <strain evidence="12 13">ErCilaricifoliae</strain>
    </source>
</reference>
<dbReference type="PANTHER" id="PTHR11649">
    <property type="entry name" value="MSS1/TRME-RELATED GTP-BINDING PROTEIN"/>
    <property type="match status" value="1"/>
</dbReference>
<evidence type="ECO:0000256" key="5">
    <source>
        <dbReference type="ARBA" id="ARBA00022741"/>
    </source>
</evidence>
<keyword evidence="6" id="KW-0460">Magnesium</keyword>
<comment type="function">
    <text evidence="10">Necessary for normal cell division and for the maintenance of normal septation.</text>
</comment>
<dbReference type="OrthoDB" id="9804921at2"/>
<evidence type="ECO:0000256" key="2">
    <source>
        <dbReference type="ARBA" id="ARBA00009638"/>
    </source>
</evidence>
<dbReference type="AlphaFoldDB" id="A0A451DC95"/>
<dbReference type="PROSITE" id="PS51706">
    <property type="entry name" value="G_ENGB"/>
    <property type="match status" value="1"/>
</dbReference>
<evidence type="ECO:0000313" key="13">
    <source>
        <dbReference type="Proteomes" id="UP000294418"/>
    </source>
</evidence>
<feature type="domain" description="EngB-type G" evidence="11">
    <location>
        <begin position="25"/>
        <end position="199"/>
    </location>
</feature>
<dbReference type="PANTHER" id="PTHR11649:SF13">
    <property type="entry name" value="ENGB-TYPE G DOMAIN-CONTAINING PROTEIN"/>
    <property type="match status" value="1"/>
</dbReference>
<dbReference type="GO" id="GO:0000917">
    <property type="term" value="P:division septum assembly"/>
    <property type="evidence" value="ECO:0007669"/>
    <property type="project" value="UniProtKB-KW"/>
</dbReference>
<name>A0A451DC95_9GAMM</name>
<dbReference type="InterPro" id="IPR019987">
    <property type="entry name" value="GTP-bd_ribosome_bio_YsxC"/>
</dbReference>
<dbReference type="HAMAP" id="MF_00321">
    <property type="entry name" value="GTPase_EngB"/>
    <property type="match status" value="1"/>
</dbReference>
<dbReference type="EMBL" id="LR217720">
    <property type="protein sequence ID" value="VFP83983.1"/>
    <property type="molecule type" value="Genomic_DNA"/>
</dbReference>
<keyword evidence="8 10" id="KW-0717">Septation</keyword>
<dbReference type="RefSeq" id="WP_157989543.1">
    <property type="nucleotide sequence ID" value="NZ_LR217720.1"/>
</dbReference>
<dbReference type="FunFam" id="3.40.50.300:FF:000098">
    <property type="entry name" value="Probable GTP-binding protein EngB"/>
    <property type="match status" value="1"/>
</dbReference>
<evidence type="ECO:0000256" key="7">
    <source>
        <dbReference type="ARBA" id="ARBA00023134"/>
    </source>
</evidence>
<accession>A0A451DC95</accession>
<comment type="similarity">
    <text evidence="2 10">Belongs to the TRAFAC class TrmE-Era-EngA-EngB-Septin-like GTPase superfamily. EngB GTPase family.</text>
</comment>
<keyword evidence="5 10" id="KW-0547">Nucleotide-binding</keyword>
<dbReference type="Gene3D" id="3.40.50.300">
    <property type="entry name" value="P-loop containing nucleotide triphosphate hydrolases"/>
    <property type="match status" value="1"/>
</dbReference>
<dbReference type="CDD" id="cd01876">
    <property type="entry name" value="YihA_EngB"/>
    <property type="match status" value="1"/>
</dbReference>
<keyword evidence="7 10" id="KW-0342">GTP-binding</keyword>
<protein>
    <recommendedName>
        <fullName evidence="10">Probable GTP-binding protein EngB</fullName>
    </recommendedName>
</protein>
<evidence type="ECO:0000256" key="1">
    <source>
        <dbReference type="ARBA" id="ARBA00001946"/>
    </source>
</evidence>
<gene>
    <name evidence="10 12" type="primary">engB</name>
    <name evidence="12" type="ORF">ERCILAFE3058_094</name>
</gene>
<dbReference type="GO" id="GO:0046872">
    <property type="term" value="F:metal ion binding"/>
    <property type="evidence" value="ECO:0007669"/>
    <property type="project" value="UniProtKB-KW"/>
</dbReference>
<evidence type="ECO:0000256" key="3">
    <source>
        <dbReference type="ARBA" id="ARBA00022618"/>
    </source>
</evidence>
<evidence type="ECO:0000256" key="8">
    <source>
        <dbReference type="ARBA" id="ARBA00023210"/>
    </source>
</evidence>
<dbReference type="InterPro" id="IPR030393">
    <property type="entry name" value="G_ENGB_dom"/>
</dbReference>
<comment type="cofactor">
    <cofactor evidence="1">
        <name>Mg(2+)</name>
        <dbReference type="ChEBI" id="CHEBI:18420"/>
    </cofactor>
</comment>
<dbReference type="NCBIfam" id="TIGR03598">
    <property type="entry name" value="GTPase_YsxC"/>
    <property type="match status" value="1"/>
</dbReference>
<dbReference type="Pfam" id="PF01926">
    <property type="entry name" value="MMR_HSR1"/>
    <property type="match status" value="1"/>
</dbReference>
<evidence type="ECO:0000256" key="4">
    <source>
        <dbReference type="ARBA" id="ARBA00022723"/>
    </source>
</evidence>
<sequence>MFIWHYHLTRFITSAPNMHCLPDDTGVEVAFIGRSNSGKSSALNALTNQKNLARTSKTPGSTKFINLFQVSEGYRLTDLPGYGYSKTSHNTKVQWNSLFVNYLQSRQSLRGLLILMDIRHPLKKIDLHMILLAIQNNIEILILLTKSDKLSYSSNLIQLNKVRKETAVLSGKIKIELFSATKKIGVDKLQQQLNIWYQSPNL</sequence>
<dbReference type="SUPFAM" id="SSF52540">
    <property type="entry name" value="P-loop containing nucleoside triphosphate hydrolases"/>
    <property type="match status" value="1"/>
</dbReference>
<evidence type="ECO:0000256" key="6">
    <source>
        <dbReference type="ARBA" id="ARBA00022842"/>
    </source>
</evidence>
<dbReference type="InterPro" id="IPR027417">
    <property type="entry name" value="P-loop_NTPase"/>
</dbReference>
<proteinExistence type="inferred from homology"/>
<organism evidence="12 13">
    <name type="scientific">Candidatus Erwinia haradaeae</name>
    <dbReference type="NCBI Taxonomy" id="1922217"/>
    <lineage>
        <taxon>Bacteria</taxon>
        <taxon>Pseudomonadati</taxon>
        <taxon>Pseudomonadota</taxon>
        <taxon>Gammaproteobacteria</taxon>
        <taxon>Enterobacterales</taxon>
        <taxon>Erwiniaceae</taxon>
        <taxon>Erwinia</taxon>
    </lineage>
</organism>
<dbReference type="GO" id="GO:0005525">
    <property type="term" value="F:GTP binding"/>
    <property type="evidence" value="ECO:0007669"/>
    <property type="project" value="UniProtKB-UniRule"/>
</dbReference>
<keyword evidence="4" id="KW-0479">Metal-binding</keyword>
<evidence type="ECO:0000256" key="9">
    <source>
        <dbReference type="ARBA" id="ARBA00023306"/>
    </source>
</evidence>
<dbReference type="InterPro" id="IPR006073">
    <property type="entry name" value="GTP-bd"/>
</dbReference>
<evidence type="ECO:0000256" key="10">
    <source>
        <dbReference type="HAMAP-Rule" id="MF_00321"/>
    </source>
</evidence>
<dbReference type="GO" id="GO:0005829">
    <property type="term" value="C:cytosol"/>
    <property type="evidence" value="ECO:0007669"/>
    <property type="project" value="TreeGrafter"/>
</dbReference>
<keyword evidence="3 10" id="KW-0132">Cell division</keyword>
<dbReference type="Proteomes" id="UP000294418">
    <property type="component" value="Chromosome"/>
</dbReference>
<evidence type="ECO:0000313" key="12">
    <source>
        <dbReference type="EMBL" id="VFP83983.1"/>
    </source>
</evidence>
<keyword evidence="9 10" id="KW-0131">Cell cycle</keyword>
<evidence type="ECO:0000259" key="11">
    <source>
        <dbReference type="PROSITE" id="PS51706"/>
    </source>
</evidence>